<dbReference type="eggNOG" id="COG2818">
    <property type="taxonomic scope" value="Bacteria"/>
</dbReference>
<keyword evidence="11" id="KW-1185">Reference proteome</keyword>
<dbReference type="EMBL" id="JH600070">
    <property type="protein sequence ID" value="EIJ42950.1"/>
    <property type="molecule type" value="Genomic_DNA"/>
</dbReference>
<keyword evidence="4 9" id="KW-0862">Zinc</keyword>
<dbReference type="STRING" id="395493.BegalDRAFT_2085"/>
<dbReference type="FunFam" id="1.10.340.30:FF:000009">
    <property type="entry name" value="DNA-3-methyladenine glycosylase I"/>
    <property type="match status" value="1"/>
</dbReference>
<evidence type="ECO:0000256" key="7">
    <source>
        <dbReference type="ARBA" id="ARBA00057608"/>
    </source>
</evidence>
<keyword evidence="2" id="KW-0227">DNA damage</keyword>
<dbReference type="AlphaFoldDB" id="I3CH57"/>
<feature type="binding site" evidence="9">
    <location>
        <position position="180"/>
    </location>
    <ligand>
        <name>Zn(2+)</name>
        <dbReference type="ChEBI" id="CHEBI:29105"/>
    </ligand>
</feature>
<sequence>MQNRCAWANASPLECLYHDQEWGCPVHDDQVLFEFLLLEGMQAGLSWRTVLQKRDNYRQALANFDPVELVNLTEVQQAELLCNAGLIRNRAKIAAIPINARAFLQVQAEQGSFANYLWGFVNGQAIQNQWQSLSEVPAYTPLSDKISKDLKKRGFKFVGTTICYAYMQAIGLVNDHLVDCFRYTEVQSMR</sequence>
<proteinExistence type="predicted"/>
<evidence type="ECO:0000256" key="5">
    <source>
        <dbReference type="ARBA" id="ARBA00023204"/>
    </source>
</evidence>
<dbReference type="SUPFAM" id="SSF48150">
    <property type="entry name" value="DNA-glycosylase"/>
    <property type="match status" value="1"/>
</dbReference>
<evidence type="ECO:0000313" key="11">
    <source>
        <dbReference type="Proteomes" id="UP000005744"/>
    </source>
</evidence>
<dbReference type="Pfam" id="PF03352">
    <property type="entry name" value="Adenine_glyco"/>
    <property type="match status" value="1"/>
</dbReference>
<evidence type="ECO:0000256" key="2">
    <source>
        <dbReference type="ARBA" id="ARBA00022763"/>
    </source>
</evidence>
<dbReference type="InterPro" id="IPR005019">
    <property type="entry name" value="Adenine_glyco"/>
</dbReference>
<accession>I3CH57</accession>
<dbReference type="PANTHER" id="PTHR30037:SF4">
    <property type="entry name" value="DNA-3-METHYLADENINE GLYCOSYLASE I"/>
    <property type="match status" value="1"/>
</dbReference>
<comment type="function">
    <text evidence="7">Hydrolysis of the deoxyribose N-glycosidic bond to excise 3-methyladenine from the damaged DNA polymer formed by alkylation lesions.</text>
</comment>
<keyword evidence="1 9" id="KW-0479">Metal-binding</keyword>
<dbReference type="GO" id="GO:0006284">
    <property type="term" value="P:base-excision repair"/>
    <property type="evidence" value="ECO:0007669"/>
    <property type="project" value="InterPro"/>
</dbReference>
<evidence type="ECO:0000256" key="8">
    <source>
        <dbReference type="ARBA" id="ARBA00066766"/>
    </source>
</evidence>
<feature type="binding site" evidence="9">
    <location>
        <position position="18"/>
    </location>
    <ligand>
        <name>Zn(2+)</name>
        <dbReference type="ChEBI" id="CHEBI:29105"/>
    </ligand>
</feature>
<dbReference type="Gene3D" id="1.10.340.30">
    <property type="entry name" value="Hypothetical protein, domain 2"/>
    <property type="match status" value="1"/>
</dbReference>
<feature type="binding site" evidence="9">
    <location>
        <position position="5"/>
    </location>
    <ligand>
        <name>Zn(2+)</name>
        <dbReference type="ChEBI" id="CHEBI:29105"/>
    </ligand>
</feature>
<evidence type="ECO:0000256" key="6">
    <source>
        <dbReference type="ARBA" id="ARBA00052558"/>
    </source>
</evidence>
<evidence type="ECO:0000313" key="10">
    <source>
        <dbReference type="EMBL" id="EIJ42950.1"/>
    </source>
</evidence>
<dbReference type="InterPro" id="IPR052891">
    <property type="entry name" value="DNA-3mA_glycosylase"/>
</dbReference>
<name>I3CH57_9GAMM</name>
<dbReference type="Proteomes" id="UP000005744">
    <property type="component" value="Unassembled WGS sequence"/>
</dbReference>
<dbReference type="GO" id="GO:0046872">
    <property type="term" value="F:metal ion binding"/>
    <property type="evidence" value="ECO:0007669"/>
    <property type="project" value="UniProtKB-KW"/>
</dbReference>
<protein>
    <recommendedName>
        <fullName evidence="8">DNA-3-methyladenine glycosylase I</fullName>
        <ecNumber evidence="8">3.2.2.20</ecNumber>
    </recommendedName>
</protein>
<keyword evidence="3" id="KW-0378">Hydrolase</keyword>
<evidence type="ECO:0000256" key="9">
    <source>
        <dbReference type="PIRSR" id="PIRSR605019-1"/>
    </source>
</evidence>
<evidence type="ECO:0000256" key="3">
    <source>
        <dbReference type="ARBA" id="ARBA00022801"/>
    </source>
</evidence>
<dbReference type="RefSeq" id="WP_002686204.1">
    <property type="nucleotide sequence ID" value="NZ_JH600070.1"/>
</dbReference>
<dbReference type="InterPro" id="IPR011257">
    <property type="entry name" value="DNA_glycosylase"/>
</dbReference>
<organism evidence="10 11">
    <name type="scientific">Beggiatoa alba B18LD</name>
    <dbReference type="NCBI Taxonomy" id="395493"/>
    <lineage>
        <taxon>Bacteria</taxon>
        <taxon>Pseudomonadati</taxon>
        <taxon>Pseudomonadota</taxon>
        <taxon>Gammaproteobacteria</taxon>
        <taxon>Thiotrichales</taxon>
        <taxon>Thiotrichaceae</taxon>
        <taxon>Beggiatoa</taxon>
    </lineage>
</organism>
<evidence type="ECO:0000256" key="4">
    <source>
        <dbReference type="ARBA" id="ARBA00022833"/>
    </source>
</evidence>
<dbReference type="PANTHER" id="PTHR30037">
    <property type="entry name" value="DNA-3-METHYLADENINE GLYCOSYLASE 1"/>
    <property type="match status" value="1"/>
</dbReference>
<gene>
    <name evidence="10" type="ORF">BegalDRAFT_2085</name>
</gene>
<reference evidence="10 11" key="1">
    <citation type="submission" date="2011-11" db="EMBL/GenBank/DDBJ databases">
        <title>Improved High-Quality Draft sequence of Beggiatoa alba B18lD.</title>
        <authorList>
            <consortium name="US DOE Joint Genome Institute"/>
            <person name="Lucas S."/>
            <person name="Han J."/>
            <person name="Lapidus A."/>
            <person name="Cheng J.-F."/>
            <person name="Goodwin L."/>
            <person name="Pitluck S."/>
            <person name="Peters L."/>
            <person name="Mikhailova N."/>
            <person name="Held B."/>
            <person name="Detter J.C."/>
            <person name="Han C."/>
            <person name="Tapia R."/>
            <person name="Land M."/>
            <person name="Hauser L."/>
            <person name="Kyrpides N."/>
            <person name="Ivanova N."/>
            <person name="Pagani I."/>
            <person name="Samuel K."/>
            <person name="Teske A."/>
            <person name="Mueller J."/>
            <person name="Woyke T."/>
        </authorList>
    </citation>
    <scope>NUCLEOTIDE SEQUENCE [LARGE SCALE GENOMIC DNA]</scope>
    <source>
        <strain evidence="10 11">B18LD</strain>
    </source>
</reference>
<evidence type="ECO:0000256" key="1">
    <source>
        <dbReference type="ARBA" id="ARBA00022723"/>
    </source>
</evidence>
<feature type="binding site" evidence="9">
    <location>
        <position position="176"/>
    </location>
    <ligand>
        <name>Zn(2+)</name>
        <dbReference type="ChEBI" id="CHEBI:29105"/>
    </ligand>
</feature>
<comment type="catalytic activity">
    <reaction evidence="6">
        <text>Hydrolysis of alkylated DNA, releasing 3-methyladenine.</text>
        <dbReference type="EC" id="3.2.2.20"/>
    </reaction>
</comment>
<dbReference type="OrthoDB" id="9807664at2"/>
<dbReference type="EC" id="3.2.2.20" evidence="8"/>
<keyword evidence="5" id="KW-0234">DNA repair</keyword>
<dbReference type="GO" id="GO:0008725">
    <property type="term" value="F:DNA-3-methyladenine glycosylase activity"/>
    <property type="evidence" value="ECO:0007669"/>
    <property type="project" value="UniProtKB-EC"/>
</dbReference>
<dbReference type="HOGENOM" id="CLU_083758_1_0_6"/>